<reference evidence="4 5" key="1">
    <citation type="submission" date="2018-08" db="EMBL/GenBank/DDBJ databases">
        <title>Mucilaginibacter terrae sp. nov., isolated from manganese diggings.</title>
        <authorList>
            <person name="Huang Y."/>
            <person name="Zhou Z."/>
        </authorList>
    </citation>
    <scope>NUCLEOTIDE SEQUENCE [LARGE SCALE GENOMIC DNA]</scope>
    <source>
        <strain evidence="4 5">ZH6</strain>
    </source>
</reference>
<dbReference type="Gene3D" id="3.30.420.10">
    <property type="entry name" value="Ribonuclease H-like superfamily/Ribonuclease H"/>
    <property type="match status" value="1"/>
</dbReference>
<dbReference type="OrthoDB" id="580851at2"/>
<dbReference type="EMBL" id="QWDE01000001">
    <property type="protein sequence ID" value="RFZ85079.1"/>
    <property type="molecule type" value="Genomic_DNA"/>
</dbReference>
<evidence type="ECO:0000259" key="3">
    <source>
        <dbReference type="PROSITE" id="PS50822"/>
    </source>
</evidence>
<dbReference type="InterPro" id="IPR036397">
    <property type="entry name" value="RNaseH_sf"/>
</dbReference>
<dbReference type="GO" id="GO:0003676">
    <property type="term" value="F:nucleic acid binding"/>
    <property type="evidence" value="ECO:0007669"/>
    <property type="project" value="InterPro"/>
</dbReference>
<dbReference type="SUPFAM" id="SSF53098">
    <property type="entry name" value="Ribonuclease H-like"/>
    <property type="match status" value="1"/>
</dbReference>
<evidence type="ECO:0000313" key="5">
    <source>
        <dbReference type="Proteomes" id="UP000260823"/>
    </source>
</evidence>
<keyword evidence="5" id="KW-1185">Reference proteome</keyword>
<dbReference type="Proteomes" id="UP000260823">
    <property type="component" value="Unassembled WGS sequence"/>
</dbReference>
<gene>
    <name evidence="4" type="ORF">DYU05_05615</name>
</gene>
<name>A0A3E2NVU1_9SPHI</name>
<dbReference type="SMART" id="SM00950">
    <property type="entry name" value="Piwi"/>
    <property type="match status" value="1"/>
</dbReference>
<evidence type="ECO:0000256" key="2">
    <source>
        <dbReference type="ARBA" id="ARBA00035032"/>
    </source>
</evidence>
<sequence length="626" mass="71671">MRNILLNFLKFENQDFGTTVFRKVAEAGVFKDGFSYYDFEVDGRNVKYEISDTILEGYTSFTLPAYLNIGLVSKKIYEKIIDASNQVNGRFILHPEKEYNRRIHFVIESHQKGRKCVWIEPYFLKSKKVWGILIGFQFIVSESVLSDGYKLDRDIQIASGSLNARGLSNLDFYLFKYNHVITFIKNILPGINSKLNNAINSSLFPIESYLLDAKQYVFKEDKVDSSSYFGLSKYAPLQTVSKETTFYFIYRKADRGIAVNLLKGLRGESHPNTFSGIEKFFKIPFTNDHIKGFALDDYSEPNISKIVEEIKGEVNNVLPVIITNSKKEKSDDKLYFSIKHRFTNEGIPCQVVTKDLIINDNALKFSLGNIALQMFAKAGGIPWKMKPATTEYLIIGIGQSYNIETTDAGNKIEKNITYSVLTDSSGIFKDLQVLSEGISTDDSYYTQLVNNIAGIINNGKYKKIAVHTPFRLSKEKVLDKVVKLIDPNIELSVLVINDKTDFFGFDALNNGLVPFESTFLKLSGHEYLVWFEGIQPSNPKITKRFGNPLSIKFWYTNNPQFFQDIDYKESLLQDCINLSGANWRGFKAKQLPVSVFYCQRISEFIGKFRQYELSHIDINNLKPWFL</sequence>
<dbReference type="RefSeq" id="WP_117381980.1">
    <property type="nucleotide sequence ID" value="NZ_QWDE01000001.1"/>
</dbReference>
<dbReference type="PROSITE" id="PS50822">
    <property type="entry name" value="PIWI"/>
    <property type="match status" value="1"/>
</dbReference>
<dbReference type="Pfam" id="PF02171">
    <property type="entry name" value="Piwi"/>
    <property type="match status" value="1"/>
</dbReference>
<protein>
    <recommendedName>
        <fullName evidence="2">Protein argonaute</fullName>
    </recommendedName>
</protein>
<dbReference type="InterPro" id="IPR003165">
    <property type="entry name" value="Piwi"/>
</dbReference>
<accession>A0A3E2NVU1</accession>
<evidence type="ECO:0000256" key="1">
    <source>
        <dbReference type="ARBA" id="ARBA00035012"/>
    </source>
</evidence>
<comment type="similarity">
    <text evidence="1">Belongs to the argonaute family. Long pAgo subfamily.</text>
</comment>
<comment type="caution">
    <text evidence="4">The sequence shown here is derived from an EMBL/GenBank/DDBJ whole genome shotgun (WGS) entry which is preliminary data.</text>
</comment>
<organism evidence="4 5">
    <name type="scientific">Mucilaginibacter terrenus</name>
    <dbReference type="NCBI Taxonomy" id="2482727"/>
    <lineage>
        <taxon>Bacteria</taxon>
        <taxon>Pseudomonadati</taxon>
        <taxon>Bacteroidota</taxon>
        <taxon>Sphingobacteriia</taxon>
        <taxon>Sphingobacteriales</taxon>
        <taxon>Sphingobacteriaceae</taxon>
        <taxon>Mucilaginibacter</taxon>
    </lineage>
</organism>
<dbReference type="Gene3D" id="3.40.50.2300">
    <property type="match status" value="1"/>
</dbReference>
<evidence type="ECO:0000313" key="4">
    <source>
        <dbReference type="EMBL" id="RFZ85079.1"/>
    </source>
</evidence>
<dbReference type="InterPro" id="IPR012337">
    <property type="entry name" value="RNaseH-like_sf"/>
</dbReference>
<dbReference type="AlphaFoldDB" id="A0A3E2NVU1"/>
<proteinExistence type="inferred from homology"/>
<feature type="domain" description="Piwi" evidence="3">
    <location>
        <begin position="317"/>
        <end position="398"/>
    </location>
</feature>